<dbReference type="OrthoDB" id="18412at2759"/>
<feature type="compositionally biased region" description="Basic and acidic residues" evidence="2">
    <location>
        <begin position="605"/>
        <end position="616"/>
    </location>
</feature>
<proteinExistence type="predicted"/>
<dbReference type="SUPFAM" id="SSF144232">
    <property type="entry name" value="HIT/MYND zinc finger-like"/>
    <property type="match status" value="1"/>
</dbReference>
<dbReference type="PANTHER" id="PTHR15555">
    <property type="entry name" value="ZINC FINGER HIT DOMAIN CONTAINING PROTEIN 2 PROTEIN FON -RELATED"/>
    <property type="match status" value="1"/>
</dbReference>
<evidence type="ECO:0000313" key="4">
    <source>
        <dbReference type="EMBL" id="GAQ90932.1"/>
    </source>
</evidence>
<keyword evidence="1" id="KW-0862">Zinc</keyword>
<dbReference type="AlphaFoldDB" id="A0A1Y1ILC1"/>
<dbReference type="GO" id="GO:0008270">
    <property type="term" value="F:zinc ion binding"/>
    <property type="evidence" value="ECO:0007669"/>
    <property type="project" value="UniProtKB-UniRule"/>
</dbReference>
<evidence type="ECO:0000313" key="5">
    <source>
        <dbReference type="Proteomes" id="UP000054558"/>
    </source>
</evidence>
<sequence>MAGEGNVLIQPQGDNAGAPDVRIICRVCQKQWSKYACPRCNVRYCSLPCYKAHSSRCTEGFYRENAESELRQRKADPEERRKMLQTLKRMQEAEGAEGLDDLGLEGGFNLAEGEGGGDSDTEEEEEMEEGGGFELSEETLRRLSDKGSDLSLDDLTSTERASLRQAAASGALSRFITPCEPWYLSPEAKQIRISPTGTRPVREILVTGGAIHTSAKTRAEEAFEKLTGAPASGVSRGEGVTKAAERNGSSNSMQVERGSCGDVSREDKQFGPEAADVSGESFMPARGGASRSASGHPLQGDVDTTHADVSMVGADESAEDADVSTEREDVSEEEARPSIPPPLEEDLPPLAALTKSPPSPLLGFHLTSVLYAYSYVLRLFNGDWAADPLDAAGILVEVSPVLSDGAMPASGEDALHGCLERACSPSLAGHGGRAFARGLLGDVNALLSLGRPGVVCALADVQRMLLAAQGERQLAGSTGAGGAAQLTARGGNRGKTGGKPEGASEGGGKLEGVSGESGAPGKSSASTSKAKAGQKIQGVKGSSQGRGGSGKSGDSSRGTSYKKGGAKRQPELVRRKVFFFLVWANEQPDPVFCALAAAASEMWEGEKARSEAEQRDQNGAQKSGIIEEL</sequence>
<dbReference type="InterPro" id="IPR007529">
    <property type="entry name" value="Znf_HIT"/>
</dbReference>
<feature type="region of interest" description="Disordered" evidence="2">
    <location>
        <begin position="476"/>
        <end position="568"/>
    </location>
</feature>
<dbReference type="Gene3D" id="3.30.60.190">
    <property type="match status" value="1"/>
</dbReference>
<feature type="compositionally biased region" description="Acidic residues" evidence="2">
    <location>
        <begin position="94"/>
        <end position="103"/>
    </location>
</feature>
<keyword evidence="5" id="KW-1185">Reference proteome</keyword>
<evidence type="ECO:0000256" key="2">
    <source>
        <dbReference type="SAM" id="MobiDB-lite"/>
    </source>
</evidence>
<evidence type="ECO:0000256" key="1">
    <source>
        <dbReference type="PROSITE-ProRule" id="PRU00453"/>
    </source>
</evidence>
<dbReference type="EMBL" id="DF237652">
    <property type="protein sequence ID" value="GAQ90932.1"/>
    <property type="molecule type" value="Genomic_DNA"/>
</dbReference>
<dbReference type="Proteomes" id="UP000054558">
    <property type="component" value="Unassembled WGS sequence"/>
</dbReference>
<dbReference type="PROSITE" id="PS51083">
    <property type="entry name" value="ZF_HIT"/>
    <property type="match status" value="1"/>
</dbReference>
<dbReference type="CDD" id="cd23024">
    <property type="entry name" value="zf-HIT_ZNHIT2-3"/>
    <property type="match status" value="1"/>
</dbReference>
<dbReference type="InterPro" id="IPR039646">
    <property type="entry name" value="ZNHIT2"/>
</dbReference>
<feature type="compositionally biased region" description="Low complexity" evidence="2">
    <location>
        <begin position="517"/>
        <end position="543"/>
    </location>
</feature>
<accession>A0A1Y1ILC1</accession>
<keyword evidence="1" id="KW-0479">Metal-binding</keyword>
<feature type="compositionally biased region" description="Basic and acidic residues" evidence="2">
    <location>
        <begin position="324"/>
        <end position="336"/>
    </location>
</feature>
<dbReference type="OMA" id="ACIICAL"/>
<dbReference type="PANTHER" id="PTHR15555:SF0">
    <property type="entry name" value="ZINC FINGER HIT DOMAIN-CONTAINING PROTEIN 2"/>
    <property type="match status" value="1"/>
</dbReference>
<feature type="domain" description="HIT-type" evidence="3">
    <location>
        <begin position="25"/>
        <end position="57"/>
    </location>
</feature>
<dbReference type="Pfam" id="PF04438">
    <property type="entry name" value="zf-HIT"/>
    <property type="match status" value="1"/>
</dbReference>
<name>A0A1Y1ILC1_KLENI</name>
<feature type="compositionally biased region" description="Gly residues" evidence="2">
    <location>
        <begin position="491"/>
        <end position="510"/>
    </location>
</feature>
<evidence type="ECO:0000259" key="3">
    <source>
        <dbReference type="PROSITE" id="PS51083"/>
    </source>
</evidence>
<feature type="region of interest" description="Disordered" evidence="2">
    <location>
        <begin position="94"/>
        <end position="139"/>
    </location>
</feature>
<reference evidence="4 5" key="1">
    <citation type="journal article" date="2014" name="Nat. Commun.">
        <title>Klebsormidium flaccidum genome reveals primary factors for plant terrestrial adaptation.</title>
        <authorList>
            <person name="Hori K."/>
            <person name="Maruyama F."/>
            <person name="Fujisawa T."/>
            <person name="Togashi T."/>
            <person name="Yamamoto N."/>
            <person name="Seo M."/>
            <person name="Sato S."/>
            <person name="Yamada T."/>
            <person name="Mori H."/>
            <person name="Tajima N."/>
            <person name="Moriyama T."/>
            <person name="Ikeuchi M."/>
            <person name="Watanabe M."/>
            <person name="Wada H."/>
            <person name="Kobayashi K."/>
            <person name="Saito M."/>
            <person name="Masuda T."/>
            <person name="Sasaki-Sekimoto Y."/>
            <person name="Mashiguchi K."/>
            <person name="Awai K."/>
            <person name="Shimojima M."/>
            <person name="Masuda S."/>
            <person name="Iwai M."/>
            <person name="Nobusawa T."/>
            <person name="Narise T."/>
            <person name="Kondo S."/>
            <person name="Saito H."/>
            <person name="Sato R."/>
            <person name="Murakawa M."/>
            <person name="Ihara Y."/>
            <person name="Oshima-Yamada Y."/>
            <person name="Ohtaka K."/>
            <person name="Satoh M."/>
            <person name="Sonobe K."/>
            <person name="Ishii M."/>
            <person name="Ohtani R."/>
            <person name="Kanamori-Sato M."/>
            <person name="Honoki R."/>
            <person name="Miyazaki D."/>
            <person name="Mochizuki H."/>
            <person name="Umetsu J."/>
            <person name="Higashi K."/>
            <person name="Shibata D."/>
            <person name="Kamiya Y."/>
            <person name="Sato N."/>
            <person name="Nakamura Y."/>
            <person name="Tabata S."/>
            <person name="Ida S."/>
            <person name="Kurokawa K."/>
            <person name="Ohta H."/>
        </authorList>
    </citation>
    <scope>NUCLEOTIDE SEQUENCE [LARGE SCALE GENOMIC DNA]</scope>
    <source>
        <strain evidence="4 5">NIES-2285</strain>
    </source>
</reference>
<protein>
    <recommendedName>
        <fullName evidence="3">HIT-type domain-containing protein</fullName>
    </recommendedName>
</protein>
<feature type="compositionally biased region" description="Acidic residues" evidence="2">
    <location>
        <begin position="115"/>
        <end position="137"/>
    </location>
</feature>
<dbReference type="STRING" id="105231.A0A1Y1ILC1"/>
<keyword evidence="1" id="KW-0863">Zinc-finger</keyword>
<feature type="region of interest" description="Disordered" evidence="2">
    <location>
        <begin position="605"/>
        <end position="629"/>
    </location>
</feature>
<gene>
    <name evidence="4" type="ORF">KFL_007030050</name>
</gene>
<organism evidence="4 5">
    <name type="scientific">Klebsormidium nitens</name>
    <name type="common">Green alga</name>
    <name type="synonym">Ulothrix nitens</name>
    <dbReference type="NCBI Taxonomy" id="105231"/>
    <lineage>
        <taxon>Eukaryota</taxon>
        <taxon>Viridiplantae</taxon>
        <taxon>Streptophyta</taxon>
        <taxon>Klebsormidiophyceae</taxon>
        <taxon>Klebsormidiales</taxon>
        <taxon>Klebsormidiaceae</taxon>
        <taxon>Klebsormidium</taxon>
    </lineage>
</organism>
<feature type="region of interest" description="Disordered" evidence="2">
    <location>
        <begin position="229"/>
        <end position="344"/>
    </location>
</feature>